<dbReference type="InterPro" id="IPR023415">
    <property type="entry name" value="LDLR_class-A_CS"/>
</dbReference>
<protein>
    <submittedName>
        <fullName evidence="3">Apical endosomal glycoprotein isoform X1</fullName>
    </submittedName>
</protein>
<dbReference type="SUPFAM" id="SSF57424">
    <property type="entry name" value="LDL receptor-like module"/>
    <property type="match status" value="1"/>
</dbReference>
<dbReference type="PROSITE" id="PS01209">
    <property type="entry name" value="LDLRA_1"/>
    <property type="match status" value="1"/>
</dbReference>
<evidence type="ECO:0000313" key="2">
    <source>
        <dbReference type="Proteomes" id="UP000186698"/>
    </source>
</evidence>
<feature type="domain" description="MAM" evidence="1">
    <location>
        <begin position="910"/>
        <end position="1071"/>
    </location>
</feature>
<dbReference type="OMA" id="DLCGWYQ"/>
<dbReference type="PANTHER" id="PTHR23282">
    <property type="entry name" value="APICAL ENDOSOMAL GLYCOPROTEIN PRECURSOR"/>
    <property type="match status" value="1"/>
</dbReference>
<dbReference type="Pfam" id="PF00629">
    <property type="entry name" value="MAM"/>
    <property type="match status" value="6"/>
</dbReference>
<dbReference type="SMART" id="SM00137">
    <property type="entry name" value="MAM"/>
    <property type="match status" value="5"/>
</dbReference>
<dbReference type="Gene3D" id="2.60.120.200">
    <property type="match status" value="6"/>
</dbReference>
<dbReference type="GO" id="GO:0016020">
    <property type="term" value="C:membrane"/>
    <property type="evidence" value="ECO:0007669"/>
    <property type="project" value="InterPro"/>
</dbReference>
<dbReference type="RefSeq" id="XP_018088002.2">
    <property type="nucleotide sequence ID" value="XM_018232513.2"/>
</dbReference>
<feature type="domain" description="MAM" evidence="1">
    <location>
        <begin position="596"/>
        <end position="741"/>
    </location>
</feature>
<evidence type="ECO:0000313" key="3">
    <source>
        <dbReference type="RefSeq" id="XP_018088002.2"/>
    </source>
</evidence>
<feature type="domain" description="MAM" evidence="1">
    <location>
        <begin position="743"/>
        <end position="908"/>
    </location>
</feature>
<dbReference type="STRING" id="8355.A0A1L8F0S2"/>
<evidence type="ECO:0000259" key="1">
    <source>
        <dbReference type="PROSITE" id="PS50060"/>
    </source>
</evidence>
<dbReference type="GO" id="GO:0007399">
    <property type="term" value="P:nervous system development"/>
    <property type="evidence" value="ECO:0000318"/>
    <property type="project" value="GO_Central"/>
</dbReference>
<keyword evidence="2" id="KW-1185">Reference proteome</keyword>
<dbReference type="InterPro" id="IPR000998">
    <property type="entry name" value="MAM_dom"/>
</dbReference>
<dbReference type="Gene3D" id="4.10.400.10">
    <property type="entry name" value="Low-density Lipoprotein Receptor"/>
    <property type="match status" value="1"/>
</dbReference>
<dbReference type="KEGG" id="xla:108699871"/>
<dbReference type="InterPro" id="IPR051560">
    <property type="entry name" value="MAM_domain-containing"/>
</dbReference>
<feature type="domain" description="MAM" evidence="1">
    <location>
        <begin position="54"/>
        <end position="216"/>
    </location>
</feature>
<dbReference type="CTD" id="108699871"/>
<gene>
    <name evidence="3" type="primary">mamdc4.S</name>
</gene>
<dbReference type="SUPFAM" id="SSF49899">
    <property type="entry name" value="Concanavalin A-like lectins/glucanases"/>
    <property type="match status" value="6"/>
</dbReference>
<dbReference type="PaxDb" id="8355-A0A1L8F0S2"/>
<sequence>MYRAGLFLILLCLCCSGSQCNPEKLCNFVCDHWDCSDENHCGYHKESSLLGRPFSCDFEQDDCGWTDVSTSSYQWVRERRTFSRWGIRPHGDHTLRNRWGWFMATGGHTGKSAATASLQSPVLRNAAATCEIHIHYHMWAEDAQTINGSLSVQLTDNNQTYNLWVGPKSSIKGWRQTVIYPGSIRDAFQIIVVSSRDPFSHGDIAIDDLEFRHCGLSAPLLECPAEYHKCPLGPCVMPESVCDGTDDCGDNTDETNCTMYRFCNFEVNSCQWNTDGWQRVNGTGSRPSRDHTSGSRNGYFLKVENGSSAKLSFRIQPNNGPCYMVLYYVMDGSDDNRLLINYTDAKKTVAEKQGQRGQVWLRERVQLPDTEHNVTIEGIAGAGPDSVVALDDVILSPGCRLVTEGTPAMTETVTPRHLNARAESFKWEKKTCQNISEFLFNSSMAEWTDLSIGRIKWGTDNGTLTGGDTKKYLGVQRAQGNLLAGAEILSPTLCAVGPICAINMTYYFNSGPSGALSLSLLNPEWGTQSHVWGSQGESSTVWRSVMIPVGERKQPFQLVLDSSVDPQLRANWGAAVEKIQFIDCGTDKIADDKATVTCNFETGMCGWYQDLTDDIDWTMGAQADHTTGKGNCLYVEGGSRMDRGMVARLLTYRQSAADSQCLTFYYRVWGPDAGTLILSSITEGKETLLWTSTGTHGNRWHHESVTLTAKSYQLAFDAVRDGSVGNMAVDDITLRPGACAAPTRCTFEAGTCRFKSQGQYIWKLQQNQNANPSYPQPGPFFDHTLQSVSGHYMLVDTATLPRKASALLESDMYDALPVQGCVTFWTQFGGSQAGTLNVYIVEDTGKKKEARKVLSASGMHQDIWHYRGVTIQAGTRPWQLRFEAVSAGGDQCYIALDDIHISHHPCHEPATCDFESGYCGWSNVRFPLVDTYDWDYTSGGPMDKDHTLGTKEGHYAFVETGSLHTEGSSAWLLSEHLPATASSCFSFWYGTDATGHYHVGELVLFMSSTQGLLPIWVLSGHQSNGWQEQRLQLNSTVDFQLVFEASKGSRPHSATVALDDLKYTRGRSCNAKQQEPETKKAGKNNSGTILAVLLGVLLVLLCGAAGFLLYRKRKNNLAGAPSVSSHADRLEGFDNVVFEDNGASS</sequence>
<dbReference type="SMART" id="SM00192">
    <property type="entry name" value="LDLa"/>
    <property type="match status" value="1"/>
</dbReference>
<dbReference type="CDD" id="cd06263">
    <property type="entry name" value="MAM"/>
    <property type="match status" value="5"/>
</dbReference>
<dbReference type="AlphaFoldDB" id="A0A1L8F0S2"/>
<dbReference type="CDD" id="cd00112">
    <property type="entry name" value="LDLa"/>
    <property type="match status" value="1"/>
</dbReference>
<feature type="domain" description="MAM" evidence="1">
    <location>
        <begin position="421"/>
        <end position="586"/>
    </location>
</feature>
<dbReference type="PROSITE" id="PS50060">
    <property type="entry name" value="MAM_2"/>
    <property type="match status" value="6"/>
</dbReference>
<dbReference type="InterPro" id="IPR036055">
    <property type="entry name" value="LDL_receptor-like_sf"/>
</dbReference>
<dbReference type="OrthoDB" id="8847287at2759"/>
<feature type="domain" description="MAM" evidence="1">
    <location>
        <begin position="261"/>
        <end position="401"/>
    </location>
</feature>
<reference evidence="3" key="1">
    <citation type="submission" date="2025-08" db="UniProtKB">
        <authorList>
            <consortium name="RefSeq"/>
        </authorList>
    </citation>
    <scope>IDENTIFICATION</scope>
    <source>
        <strain evidence="3">J_2021</strain>
        <tissue evidence="3">Erythrocytes</tissue>
    </source>
</reference>
<dbReference type="PROSITE" id="PS50068">
    <property type="entry name" value="LDLRA_2"/>
    <property type="match status" value="1"/>
</dbReference>
<dbReference type="InterPro" id="IPR013320">
    <property type="entry name" value="ConA-like_dom_sf"/>
</dbReference>
<dbReference type="Proteomes" id="UP000186698">
    <property type="component" value="Chromosome 8S"/>
</dbReference>
<dbReference type="InterPro" id="IPR002172">
    <property type="entry name" value="LDrepeatLR_classA_rpt"/>
</dbReference>
<accession>A0A1L8F0S2</accession>
<dbReference type="PANTHER" id="PTHR23282:SF129">
    <property type="entry name" value="APICAL ENDOSOMAL GLYCOPROTEIN"/>
    <property type="match status" value="1"/>
</dbReference>
<proteinExistence type="predicted"/>
<organism evidence="2 3">
    <name type="scientific">Xenopus laevis</name>
    <name type="common">African clawed frog</name>
    <dbReference type="NCBI Taxonomy" id="8355"/>
    <lineage>
        <taxon>Eukaryota</taxon>
        <taxon>Metazoa</taxon>
        <taxon>Chordata</taxon>
        <taxon>Craniata</taxon>
        <taxon>Vertebrata</taxon>
        <taxon>Euteleostomi</taxon>
        <taxon>Amphibia</taxon>
        <taxon>Batrachia</taxon>
        <taxon>Anura</taxon>
        <taxon>Pipoidea</taxon>
        <taxon>Pipidae</taxon>
        <taxon>Xenopodinae</taxon>
        <taxon>Xenopus</taxon>
        <taxon>Xenopus</taxon>
    </lineage>
</organism>
<name>A0A1L8F0S2_XENLA</name>
<dbReference type="GeneID" id="108699871"/>
<dbReference type="Pfam" id="PF00057">
    <property type="entry name" value="Ldl_recept_a"/>
    <property type="match status" value="1"/>
</dbReference>